<dbReference type="KEGG" id="sesp:BN6_76400"/>
<evidence type="ECO:0000256" key="1">
    <source>
        <dbReference type="SAM" id="MobiDB-lite"/>
    </source>
</evidence>
<evidence type="ECO:0000313" key="3">
    <source>
        <dbReference type="Proteomes" id="UP000006281"/>
    </source>
</evidence>
<sequence>MTERLPHSLSAKQCARPAPLQRRNPRLGWSLSAFTAMMPPMSFTAVWPINDPEDAEAADESTVDSPQDVDALLRRLAEPGAGPAVIEHQDRPLLDDTEGLLGAPGQTKIPDHDVAAAIHAGFGYLTYADPDHDYSTLVGDPGSPEYRSEYVDYPAGTGVPVEALGAALKDFLATAARPTCVEWQNA</sequence>
<reference evidence="2 3" key="1">
    <citation type="journal article" date="2012" name="BMC Genomics">
        <title>Complete genome sequence of Saccharothrix espanaensis DSM 44229T and comparison to the other completely sequenced Pseudonocardiaceae.</title>
        <authorList>
            <person name="Strobel T."/>
            <person name="Al-Dilaimi A."/>
            <person name="Blom J."/>
            <person name="Gessner A."/>
            <person name="Kalinowski J."/>
            <person name="Luzhetska M."/>
            <person name="Puhler A."/>
            <person name="Szczepanowski R."/>
            <person name="Bechthold A."/>
            <person name="Ruckert C."/>
        </authorList>
    </citation>
    <scope>NUCLEOTIDE SEQUENCE [LARGE SCALE GENOMIC DNA]</scope>
    <source>
        <strain evidence="3">ATCC 51144 / DSM 44229 / JCM 9112 / NBRC 15066 / NRRL 15764</strain>
    </source>
</reference>
<proteinExistence type="predicted"/>
<dbReference type="STRING" id="1179773.BN6_76400"/>
<dbReference type="HOGENOM" id="CLU_124973_0_0_11"/>
<evidence type="ECO:0000313" key="2">
    <source>
        <dbReference type="EMBL" id="CCH34862.1"/>
    </source>
</evidence>
<keyword evidence="3" id="KW-1185">Reference proteome</keyword>
<name>K0KBD0_SACES</name>
<organism evidence="2 3">
    <name type="scientific">Saccharothrix espanaensis (strain ATCC 51144 / DSM 44229 / JCM 9112 / NBRC 15066 / NRRL 15764)</name>
    <dbReference type="NCBI Taxonomy" id="1179773"/>
    <lineage>
        <taxon>Bacteria</taxon>
        <taxon>Bacillati</taxon>
        <taxon>Actinomycetota</taxon>
        <taxon>Actinomycetes</taxon>
        <taxon>Pseudonocardiales</taxon>
        <taxon>Pseudonocardiaceae</taxon>
        <taxon>Saccharothrix</taxon>
    </lineage>
</organism>
<protein>
    <submittedName>
        <fullName evidence="2">Putative secreted protein</fullName>
    </submittedName>
</protein>
<dbReference type="PATRIC" id="fig|1179773.3.peg.7713"/>
<dbReference type="InterPro" id="IPR025680">
    <property type="entry name" value="DddI"/>
</dbReference>
<feature type="region of interest" description="Disordered" evidence="1">
    <location>
        <begin position="1"/>
        <end position="22"/>
    </location>
</feature>
<dbReference type="Pfam" id="PF14430">
    <property type="entry name" value="Imm1"/>
    <property type="match status" value="1"/>
</dbReference>
<dbReference type="Proteomes" id="UP000006281">
    <property type="component" value="Chromosome"/>
</dbReference>
<accession>K0KBD0</accession>
<dbReference type="eggNOG" id="ENOG50342Y1">
    <property type="taxonomic scope" value="Bacteria"/>
</dbReference>
<dbReference type="EMBL" id="HE804045">
    <property type="protein sequence ID" value="CCH34862.1"/>
    <property type="molecule type" value="Genomic_DNA"/>
</dbReference>
<gene>
    <name evidence="2" type="ordered locus">BN6_76400</name>
</gene>
<dbReference type="AlphaFoldDB" id="K0KBD0"/>